<dbReference type="Pfam" id="PF13649">
    <property type="entry name" value="Methyltransf_25"/>
    <property type="match status" value="1"/>
</dbReference>
<reference evidence="14" key="1">
    <citation type="submission" date="2017-04" db="EMBL/GenBank/DDBJ databases">
        <authorList>
            <person name="Varghese N."/>
            <person name="Submissions S."/>
        </authorList>
    </citation>
    <scope>NUCLEOTIDE SEQUENCE [LARGE SCALE GENOMIC DNA]</scope>
</reference>
<evidence type="ECO:0000256" key="4">
    <source>
        <dbReference type="ARBA" id="ARBA00013346"/>
    </source>
</evidence>
<dbReference type="Gene3D" id="3.40.50.150">
    <property type="entry name" value="Vaccinia Virus protein VP39"/>
    <property type="match status" value="1"/>
</dbReference>
<dbReference type="CDD" id="cd02440">
    <property type="entry name" value="AdoMet_MTases"/>
    <property type="match status" value="1"/>
</dbReference>
<dbReference type="InterPro" id="IPR000682">
    <property type="entry name" value="PCMT"/>
</dbReference>
<evidence type="ECO:0000259" key="12">
    <source>
        <dbReference type="Pfam" id="PF13649"/>
    </source>
</evidence>
<evidence type="ECO:0000256" key="8">
    <source>
        <dbReference type="ARBA" id="ARBA00022691"/>
    </source>
</evidence>
<keyword evidence="5" id="KW-0963">Cytoplasm</keyword>
<organism evidence="13 14">
    <name type="scientific">Altererythrobacter xiamenensis</name>
    <dbReference type="NCBI Taxonomy" id="1316679"/>
    <lineage>
        <taxon>Bacteria</taxon>
        <taxon>Pseudomonadati</taxon>
        <taxon>Pseudomonadota</taxon>
        <taxon>Alphaproteobacteria</taxon>
        <taxon>Sphingomonadales</taxon>
        <taxon>Erythrobacteraceae</taxon>
        <taxon>Altererythrobacter</taxon>
    </lineage>
</organism>
<gene>
    <name evidence="13" type="ORF">SAMN06297468_1055</name>
</gene>
<proteinExistence type="inferred from homology"/>
<dbReference type="PANTHER" id="PTHR11579:SF0">
    <property type="entry name" value="PROTEIN-L-ISOASPARTATE(D-ASPARTATE) O-METHYLTRANSFERASE"/>
    <property type="match status" value="1"/>
</dbReference>
<evidence type="ECO:0000256" key="3">
    <source>
        <dbReference type="ARBA" id="ARBA00011890"/>
    </source>
</evidence>
<comment type="subcellular location">
    <subcellularLocation>
        <location evidence="1">Cytoplasm</location>
    </subcellularLocation>
</comment>
<dbReference type="EMBL" id="FXWG01000001">
    <property type="protein sequence ID" value="SMQ64624.1"/>
    <property type="molecule type" value="Genomic_DNA"/>
</dbReference>
<evidence type="ECO:0000256" key="6">
    <source>
        <dbReference type="ARBA" id="ARBA00022603"/>
    </source>
</evidence>
<evidence type="ECO:0000256" key="1">
    <source>
        <dbReference type="ARBA" id="ARBA00004496"/>
    </source>
</evidence>
<feature type="domain" description="Methyltransferase" evidence="12">
    <location>
        <begin position="55"/>
        <end position="150"/>
    </location>
</feature>
<dbReference type="EC" id="2.1.1.77" evidence="3"/>
<keyword evidence="6 13" id="KW-0489">Methyltransferase</keyword>
<dbReference type="InterPro" id="IPR041698">
    <property type="entry name" value="Methyltransf_25"/>
</dbReference>
<evidence type="ECO:0000256" key="7">
    <source>
        <dbReference type="ARBA" id="ARBA00022679"/>
    </source>
</evidence>
<keyword evidence="14" id="KW-1185">Reference proteome</keyword>
<evidence type="ECO:0000256" key="5">
    <source>
        <dbReference type="ARBA" id="ARBA00022490"/>
    </source>
</evidence>
<evidence type="ECO:0000256" key="10">
    <source>
        <dbReference type="ARBA" id="ARBA00031323"/>
    </source>
</evidence>
<dbReference type="GO" id="GO:0004719">
    <property type="term" value="F:protein-L-isoaspartate (D-aspartate) O-methyltransferase activity"/>
    <property type="evidence" value="ECO:0007669"/>
    <property type="project" value="UniProtKB-EC"/>
</dbReference>
<keyword evidence="7 13" id="KW-0808">Transferase</keyword>
<accession>A0A1Y6EPM5</accession>
<evidence type="ECO:0000256" key="11">
    <source>
        <dbReference type="ARBA" id="ARBA00031350"/>
    </source>
</evidence>
<evidence type="ECO:0000256" key="2">
    <source>
        <dbReference type="ARBA" id="ARBA00005369"/>
    </source>
</evidence>
<dbReference type="GO" id="GO:0005737">
    <property type="term" value="C:cytoplasm"/>
    <property type="evidence" value="ECO:0007669"/>
    <property type="project" value="UniProtKB-SubCell"/>
</dbReference>
<dbReference type="SUPFAM" id="SSF53335">
    <property type="entry name" value="S-adenosyl-L-methionine-dependent methyltransferases"/>
    <property type="match status" value="1"/>
</dbReference>
<sequence>MSNEATNSPEDLHAEDWSGEMGERWLASLDRFESMIAPIGAALLERAAYQPGETVLDVGPGGGATTRAIARAVAPAGKAIGLDVAPMLVEEAERRSAAEGIGNARFVCADAATARLDDAPFDRLFSRFGSMFFDDPIPAFANLHAMLSPGARIDLAVWGPPRDNLWMMELMGVVRQHVEVPPAVPRAPGPFAFEDVDYLSEVLTGGGFGEIEIAAYEGEQAIGGPKTSPEEAVRFVLSSLGVGRILDEQDDAIRQRASEDLKALFERYLVAGEGVMMGCKAWLVSARA</sequence>
<protein>
    <recommendedName>
        <fullName evidence="4">Protein-L-isoaspartate O-methyltransferase</fullName>
        <ecNumber evidence="3">2.1.1.77</ecNumber>
    </recommendedName>
    <alternativeName>
        <fullName evidence="11">L-isoaspartyl protein carboxyl methyltransferase</fullName>
    </alternativeName>
    <alternativeName>
        <fullName evidence="9">Protein L-isoaspartyl methyltransferase</fullName>
    </alternativeName>
    <alternativeName>
        <fullName evidence="10">Protein-beta-aspartate methyltransferase</fullName>
    </alternativeName>
</protein>
<dbReference type="AlphaFoldDB" id="A0A1Y6EPM5"/>
<dbReference type="GO" id="GO:0032259">
    <property type="term" value="P:methylation"/>
    <property type="evidence" value="ECO:0007669"/>
    <property type="project" value="UniProtKB-KW"/>
</dbReference>
<keyword evidence="8" id="KW-0949">S-adenosyl-L-methionine</keyword>
<name>A0A1Y6EPM5_9SPHN</name>
<dbReference type="PANTHER" id="PTHR11579">
    <property type="entry name" value="PROTEIN-L-ISOASPARTATE O-METHYLTRANSFERASE"/>
    <property type="match status" value="1"/>
</dbReference>
<evidence type="ECO:0000256" key="9">
    <source>
        <dbReference type="ARBA" id="ARBA00030757"/>
    </source>
</evidence>
<dbReference type="RefSeq" id="WP_234989945.1">
    <property type="nucleotide sequence ID" value="NZ_FXWG01000001.1"/>
</dbReference>
<dbReference type="InterPro" id="IPR029063">
    <property type="entry name" value="SAM-dependent_MTases_sf"/>
</dbReference>
<evidence type="ECO:0000313" key="14">
    <source>
        <dbReference type="Proteomes" id="UP000194420"/>
    </source>
</evidence>
<evidence type="ECO:0000313" key="13">
    <source>
        <dbReference type="EMBL" id="SMQ64624.1"/>
    </source>
</evidence>
<dbReference type="Proteomes" id="UP000194420">
    <property type="component" value="Unassembled WGS sequence"/>
</dbReference>
<comment type="similarity">
    <text evidence="2">Belongs to the methyltransferase superfamily. L-isoaspartyl/D-aspartyl protein methyltransferase family.</text>
</comment>